<proteinExistence type="inferred from homology"/>
<comment type="caution">
    <text evidence="4">The sequence shown here is derived from an EMBL/GenBank/DDBJ whole genome shotgun (WGS) entry which is preliminary data.</text>
</comment>
<evidence type="ECO:0000313" key="5">
    <source>
        <dbReference type="Proteomes" id="UP000233551"/>
    </source>
</evidence>
<protein>
    <recommendedName>
        <fullName evidence="6">Cyclase-like protein 2</fullName>
    </recommendedName>
</protein>
<keyword evidence="5" id="KW-1185">Reference proteome</keyword>
<dbReference type="InterPro" id="IPR007325">
    <property type="entry name" value="KFase/CYL"/>
</dbReference>
<dbReference type="InterPro" id="IPR037175">
    <property type="entry name" value="KFase_sf"/>
</dbReference>
<accession>A0A2I0HPC6</accession>
<dbReference type="GO" id="GO:0004061">
    <property type="term" value="F:arylformamidase activity"/>
    <property type="evidence" value="ECO:0007669"/>
    <property type="project" value="InterPro"/>
</dbReference>
<organism evidence="4 5">
    <name type="scientific">Punica granatum</name>
    <name type="common">Pomegranate</name>
    <dbReference type="NCBI Taxonomy" id="22663"/>
    <lineage>
        <taxon>Eukaryota</taxon>
        <taxon>Viridiplantae</taxon>
        <taxon>Streptophyta</taxon>
        <taxon>Embryophyta</taxon>
        <taxon>Tracheophyta</taxon>
        <taxon>Spermatophyta</taxon>
        <taxon>Magnoliopsida</taxon>
        <taxon>eudicotyledons</taxon>
        <taxon>Gunneridae</taxon>
        <taxon>Pentapetalae</taxon>
        <taxon>rosids</taxon>
        <taxon>malvids</taxon>
        <taxon>Myrtales</taxon>
        <taxon>Lythraceae</taxon>
        <taxon>Punica</taxon>
    </lineage>
</organism>
<gene>
    <name evidence="4" type="ORF">CRG98_046108</name>
</gene>
<evidence type="ECO:0000313" key="4">
    <source>
        <dbReference type="EMBL" id="PKI33552.1"/>
    </source>
</evidence>
<dbReference type="PANTHER" id="PTHR31118">
    <property type="entry name" value="CYCLASE-LIKE PROTEIN 2"/>
    <property type="match status" value="1"/>
</dbReference>
<comment type="similarity">
    <text evidence="2">Belongs to the Cyclase 1 superfamily.</text>
</comment>
<dbReference type="Pfam" id="PF04199">
    <property type="entry name" value="Cyclase"/>
    <property type="match status" value="1"/>
</dbReference>
<reference evidence="4 5" key="1">
    <citation type="submission" date="2017-11" db="EMBL/GenBank/DDBJ databases">
        <title>De-novo sequencing of pomegranate (Punica granatum L.) genome.</title>
        <authorList>
            <person name="Akparov Z."/>
            <person name="Amiraslanov A."/>
            <person name="Hajiyeva S."/>
            <person name="Abbasov M."/>
            <person name="Kaur K."/>
            <person name="Hamwieh A."/>
            <person name="Solovyev V."/>
            <person name="Salamov A."/>
            <person name="Braich B."/>
            <person name="Kosarev P."/>
            <person name="Mahmoud A."/>
            <person name="Hajiyev E."/>
            <person name="Babayeva S."/>
            <person name="Izzatullayeva V."/>
            <person name="Mammadov A."/>
            <person name="Mammadov A."/>
            <person name="Sharifova S."/>
            <person name="Ojaghi J."/>
            <person name="Eynullazada K."/>
            <person name="Bayramov B."/>
            <person name="Abdulazimova A."/>
            <person name="Shahmuradov I."/>
        </authorList>
    </citation>
    <scope>NUCLEOTIDE SEQUENCE [LARGE SCALE GENOMIC DNA]</scope>
    <source>
        <strain evidence="5">cv. AG2017</strain>
        <tissue evidence="4">Leaf</tissue>
    </source>
</reference>
<dbReference type="Proteomes" id="UP000233551">
    <property type="component" value="Unassembled WGS sequence"/>
</dbReference>
<dbReference type="AlphaFoldDB" id="A0A2I0HPC6"/>
<dbReference type="PANTHER" id="PTHR31118:SF12">
    <property type="entry name" value="CYCLASE-LIKE PROTEIN 2"/>
    <property type="match status" value="1"/>
</dbReference>
<dbReference type="GO" id="GO:0019441">
    <property type="term" value="P:L-tryptophan catabolic process to kynurenine"/>
    <property type="evidence" value="ECO:0007669"/>
    <property type="project" value="InterPro"/>
</dbReference>
<evidence type="ECO:0000256" key="2">
    <source>
        <dbReference type="ARBA" id="ARBA00007865"/>
    </source>
</evidence>
<evidence type="ECO:0000256" key="3">
    <source>
        <dbReference type="ARBA" id="ARBA00022530"/>
    </source>
</evidence>
<dbReference type="Gene3D" id="3.50.30.50">
    <property type="entry name" value="Putative cyclase"/>
    <property type="match status" value="1"/>
</dbReference>
<dbReference type="EMBL" id="PGOL01006560">
    <property type="protein sequence ID" value="PKI33552.1"/>
    <property type="molecule type" value="Genomic_DNA"/>
</dbReference>
<name>A0A2I0HPC6_PUNGR</name>
<comment type="subcellular location">
    <subcellularLocation>
        <location evidence="1">Secreted</location>
        <location evidence="1">Extracellular space</location>
        <location evidence="1">Extracellular matrix</location>
    </subcellularLocation>
</comment>
<evidence type="ECO:0000256" key="1">
    <source>
        <dbReference type="ARBA" id="ARBA00004498"/>
    </source>
</evidence>
<dbReference type="STRING" id="22663.A0A2I0HPC6"/>
<keyword evidence="3" id="KW-0964">Secreted</keyword>
<dbReference type="SUPFAM" id="SSF102198">
    <property type="entry name" value="Putative cyclase"/>
    <property type="match status" value="1"/>
</dbReference>
<keyword evidence="3" id="KW-0272">Extracellular matrix</keyword>
<sequence>MTLIYVIASQDSGLPSFLRVLKSRMEQNRSRWGRSCCCPHSMKNGSSFNYSIMKLHDHTGTHVDAPGHYLNHYFKAGFDVDTGSSKIAEVNLRHFLTPFLGPAPLIDVPRDKNITAEVMESLKIPRGVRRMLFGTLNTDRGLMYENFFTSFVRFKEDGTKWLVENTDVKLIGRDLNPLLSSGYFLVFLRGNVLLNRTLQHRTSDGSKTSRSNEIILVEGLKLDDVPAGIYDVHCLPLRLPGPKGSPGIVQVMWHMTVERDSENARQKGVLETLVAETGLASYPENNSRLVCSMVTLLSETIHIQDGSRTLKNKVKATETDHTPCTVLPKSIFRKTSIEISLGHRVPIHS</sequence>
<evidence type="ECO:0008006" key="6">
    <source>
        <dbReference type="Google" id="ProtNLM"/>
    </source>
</evidence>